<dbReference type="InterPro" id="IPR000639">
    <property type="entry name" value="Epox_hydrolase-like"/>
</dbReference>
<dbReference type="PANTHER" id="PTHR21661:SF35">
    <property type="entry name" value="EPOXIDE HYDROLASE"/>
    <property type="match status" value="1"/>
</dbReference>
<dbReference type="Gene3D" id="3.40.50.1820">
    <property type="entry name" value="alpha/beta hydrolase"/>
    <property type="match status" value="1"/>
</dbReference>
<proteinExistence type="inferred from homology"/>
<keyword evidence="2" id="KW-0058">Aromatic hydrocarbons catabolism</keyword>
<evidence type="ECO:0000313" key="7">
    <source>
        <dbReference type="Proteomes" id="UP000014074"/>
    </source>
</evidence>
<feature type="active site" description="Nucleophile" evidence="4">
    <location>
        <position position="181"/>
    </location>
</feature>
<dbReference type="Pfam" id="PF06441">
    <property type="entry name" value="EHN"/>
    <property type="match status" value="1"/>
</dbReference>
<reference evidence="7" key="1">
    <citation type="journal article" date="2013" name="Genome Announc.">
        <title>Draft genome sequence of the ascomycete Phaeoacremonium aleophilum strain UCR-PA7, a causal agent of the esca disease complex in grapevines.</title>
        <authorList>
            <person name="Blanco-Ulate B."/>
            <person name="Rolshausen P."/>
            <person name="Cantu D."/>
        </authorList>
    </citation>
    <scope>NUCLEOTIDE SEQUENCE [LARGE SCALE GENOMIC DNA]</scope>
    <source>
        <strain evidence="7">UCR-PA7</strain>
    </source>
</reference>
<organism evidence="6 7">
    <name type="scientific">Phaeoacremonium minimum (strain UCR-PA7)</name>
    <name type="common">Esca disease fungus</name>
    <name type="synonym">Togninia minima</name>
    <dbReference type="NCBI Taxonomy" id="1286976"/>
    <lineage>
        <taxon>Eukaryota</taxon>
        <taxon>Fungi</taxon>
        <taxon>Dikarya</taxon>
        <taxon>Ascomycota</taxon>
        <taxon>Pezizomycotina</taxon>
        <taxon>Sordariomycetes</taxon>
        <taxon>Sordariomycetidae</taxon>
        <taxon>Togniniales</taxon>
        <taxon>Togniniaceae</taxon>
        <taxon>Phaeoacremonium</taxon>
    </lineage>
</organism>
<dbReference type="InterPro" id="IPR029058">
    <property type="entry name" value="AB_hydrolase_fold"/>
</dbReference>
<sequence length="406" mass="45648">MAPVRPFKITIPDSEIEKLRKKLSLATFPEEVEFSDDWHYGAPLKDIRRLAQYWQDGFDWRSAEAKLNELPQFSTAISVDGHGDIDVHFVHQKSTRADSIPLLFCHGWPGSFLEVIKLLPLLTSGDDASKPSFHVVAPSLPNFGFSGRAPRRGFAIPQYAEVCHKLMKALGYEHYVTQGGDWGYIITRMMTVLYPEHVLAAHVNYVRKTEPPTFTETPATYLKHAVLPYSAEEKAGLERTSWFHNQGFGYNLEQSTRPNTIGFALADSPVALLAWIYEKLHDWTDSYAWTDDEVLTWIGIYAFSTAGPEASVRIYYESTHSQLELHSKARAYVPGVPLGLSYFPRDLVVPPSTWGRSLGPVVFERRHQDGGHFAAYERPEKLAGDLMDMFGKGGGAEKVAKRITAA</sequence>
<comment type="similarity">
    <text evidence="1">Belongs to the peptidase S33 family.</text>
</comment>
<dbReference type="GO" id="GO:0004301">
    <property type="term" value="F:epoxide hydrolase activity"/>
    <property type="evidence" value="ECO:0007669"/>
    <property type="project" value="TreeGrafter"/>
</dbReference>
<name>R8BHN5_PHAM7</name>
<evidence type="ECO:0000256" key="2">
    <source>
        <dbReference type="ARBA" id="ARBA00022797"/>
    </source>
</evidence>
<protein>
    <submittedName>
        <fullName evidence="6">Putative epoxide hydrolase protein</fullName>
    </submittedName>
</protein>
<dbReference type="HOGENOM" id="CLU_019414_0_2_1"/>
<dbReference type="SUPFAM" id="SSF53474">
    <property type="entry name" value="alpha/beta-Hydrolases"/>
    <property type="match status" value="1"/>
</dbReference>
<accession>R8BHN5</accession>
<dbReference type="PRINTS" id="PR00412">
    <property type="entry name" value="EPOXHYDRLASE"/>
</dbReference>
<feature type="domain" description="Epoxide hydrolase N-terminal" evidence="5">
    <location>
        <begin position="4"/>
        <end position="115"/>
    </location>
</feature>
<evidence type="ECO:0000256" key="4">
    <source>
        <dbReference type="PIRSR" id="PIRSR001112-1"/>
    </source>
</evidence>
<evidence type="ECO:0000313" key="6">
    <source>
        <dbReference type="EMBL" id="EON98828.1"/>
    </source>
</evidence>
<dbReference type="EMBL" id="KB933188">
    <property type="protein sequence ID" value="EON98828.1"/>
    <property type="molecule type" value="Genomic_DNA"/>
</dbReference>
<dbReference type="RefSeq" id="XP_007916364.1">
    <property type="nucleotide sequence ID" value="XM_007918173.1"/>
</dbReference>
<keyword evidence="7" id="KW-1185">Reference proteome</keyword>
<gene>
    <name evidence="6" type="ORF">UCRPA7_5628</name>
</gene>
<dbReference type="eggNOG" id="KOG2565">
    <property type="taxonomic scope" value="Eukaryota"/>
</dbReference>
<keyword evidence="3 6" id="KW-0378">Hydrolase</keyword>
<evidence type="ECO:0000256" key="3">
    <source>
        <dbReference type="ARBA" id="ARBA00022801"/>
    </source>
</evidence>
<dbReference type="KEGG" id="tmn:UCRPA7_5628"/>
<dbReference type="InterPro" id="IPR010497">
    <property type="entry name" value="Epoxide_hydro_N"/>
</dbReference>
<feature type="active site" description="Proton acceptor" evidence="4">
    <location>
        <position position="372"/>
    </location>
</feature>
<dbReference type="AlphaFoldDB" id="R8BHN5"/>
<dbReference type="InterPro" id="IPR016292">
    <property type="entry name" value="Epoxide_hydrolase"/>
</dbReference>
<feature type="active site" description="Proton donor" evidence="4">
    <location>
        <position position="315"/>
    </location>
</feature>
<dbReference type="OrthoDB" id="7130006at2759"/>
<dbReference type="GeneID" id="19326201"/>
<evidence type="ECO:0000256" key="1">
    <source>
        <dbReference type="ARBA" id="ARBA00010088"/>
    </source>
</evidence>
<evidence type="ECO:0000259" key="5">
    <source>
        <dbReference type="Pfam" id="PF06441"/>
    </source>
</evidence>
<dbReference type="GO" id="GO:0097176">
    <property type="term" value="P:epoxide metabolic process"/>
    <property type="evidence" value="ECO:0007669"/>
    <property type="project" value="TreeGrafter"/>
</dbReference>
<dbReference type="Proteomes" id="UP000014074">
    <property type="component" value="Unassembled WGS sequence"/>
</dbReference>
<dbReference type="PIRSF" id="PIRSF001112">
    <property type="entry name" value="Epoxide_hydrolase"/>
    <property type="match status" value="1"/>
</dbReference>
<dbReference type="PANTHER" id="PTHR21661">
    <property type="entry name" value="EPOXIDE HYDROLASE 1-RELATED"/>
    <property type="match status" value="1"/>
</dbReference>